<name>A0A087U4Y8_STEMI</name>
<dbReference type="Gene3D" id="3.40.250.10">
    <property type="entry name" value="Rhodanese-like domain"/>
    <property type="match status" value="1"/>
</dbReference>
<dbReference type="PROSITE" id="PS50206">
    <property type="entry name" value="RHODANESE_3"/>
    <property type="match status" value="1"/>
</dbReference>
<dbReference type="AlphaFoldDB" id="A0A087U4Y8"/>
<feature type="domain" description="Rhodanese" evidence="2">
    <location>
        <begin position="2"/>
        <end position="113"/>
    </location>
</feature>
<dbReference type="GO" id="GO:0016787">
    <property type="term" value="F:hydrolase activity"/>
    <property type="evidence" value="ECO:0007669"/>
    <property type="project" value="UniProtKB-KW"/>
</dbReference>
<evidence type="ECO:0000313" key="4">
    <source>
        <dbReference type="Proteomes" id="UP000054359"/>
    </source>
</evidence>
<dbReference type="InterPro" id="IPR036873">
    <property type="entry name" value="Rhodanese-like_dom_sf"/>
</dbReference>
<reference evidence="3 4" key="1">
    <citation type="submission" date="2013-11" db="EMBL/GenBank/DDBJ databases">
        <title>Genome sequencing of Stegodyphus mimosarum.</title>
        <authorList>
            <person name="Bechsgaard J."/>
        </authorList>
    </citation>
    <scope>NUCLEOTIDE SEQUENCE [LARGE SCALE GENOMIC DNA]</scope>
</reference>
<dbReference type="Proteomes" id="UP000054359">
    <property type="component" value="Unassembled WGS sequence"/>
</dbReference>
<evidence type="ECO:0000256" key="1">
    <source>
        <dbReference type="SAM" id="MobiDB-lite"/>
    </source>
</evidence>
<gene>
    <name evidence="3" type="ORF">X975_15947</name>
</gene>
<dbReference type="OMA" id="CINIPHE"/>
<keyword evidence="3" id="KW-0378">Hydrolase</keyword>
<organism evidence="3 4">
    <name type="scientific">Stegodyphus mimosarum</name>
    <name type="common">African social velvet spider</name>
    <dbReference type="NCBI Taxonomy" id="407821"/>
    <lineage>
        <taxon>Eukaryota</taxon>
        <taxon>Metazoa</taxon>
        <taxon>Ecdysozoa</taxon>
        <taxon>Arthropoda</taxon>
        <taxon>Chelicerata</taxon>
        <taxon>Arachnida</taxon>
        <taxon>Araneae</taxon>
        <taxon>Araneomorphae</taxon>
        <taxon>Entelegynae</taxon>
        <taxon>Eresoidea</taxon>
        <taxon>Eresidae</taxon>
        <taxon>Stegodyphus</taxon>
    </lineage>
</organism>
<dbReference type="SUPFAM" id="SSF52821">
    <property type="entry name" value="Rhodanese/Cell cycle control phosphatase"/>
    <property type="match status" value="1"/>
</dbReference>
<accession>A0A087U4Y8</accession>
<dbReference type="EMBL" id="KK118194">
    <property type="protein sequence ID" value="KFM72427.1"/>
    <property type="molecule type" value="Genomic_DNA"/>
</dbReference>
<feature type="compositionally biased region" description="Polar residues" evidence="1">
    <location>
        <begin position="416"/>
        <end position="431"/>
    </location>
</feature>
<dbReference type="STRING" id="407821.A0A087U4Y8"/>
<feature type="non-terminal residue" evidence="3">
    <location>
        <position position="431"/>
    </location>
</feature>
<feature type="compositionally biased region" description="Polar residues" evidence="1">
    <location>
        <begin position="217"/>
        <end position="231"/>
    </location>
</feature>
<feature type="compositionally biased region" description="Basic and acidic residues" evidence="1">
    <location>
        <begin position="397"/>
        <end position="411"/>
    </location>
</feature>
<feature type="region of interest" description="Disordered" evidence="1">
    <location>
        <begin position="397"/>
        <end position="431"/>
    </location>
</feature>
<evidence type="ECO:0000259" key="2">
    <source>
        <dbReference type="PROSITE" id="PS50206"/>
    </source>
</evidence>
<feature type="region of interest" description="Disordered" evidence="1">
    <location>
        <begin position="205"/>
        <end position="257"/>
    </location>
</feature>
<dbReference type="Pfam" id="PF00581">
    <property type="entry name" value="Rhodanese"/>
    <property type="match status" value="1"/>
</dbReference>
<dbReference type="InterPro" id="IPR001763">
    <property type="entry name" value="Rhodanese-like_dom"/>
</dbReference>
<dbReference type="OrthoDB" id="6511306at2759"/>
<keyword evidence="4" id="KW-1185">Reference proteome</keyword>
<evidence type="ECO:0000313" key="3">
    <source>
        <dbReference type="EMBL" id="KFM72427.1"/>
    </source>
</evidence>
<proteinExistence type="predicted"/>
<protein>
    <submittedName>
        <fullName evidence="3">Ubiquitin carboxyl-terminal hydrolase 8</fullName>
    </submittedName>
</protein>
<sequence length="431" mass="49082">MDARPAKDFAESRIKHSCCINIPHEILKPGITAISLESMLPQESLSHWYRRSEADHVVLIDWDSRDANTQSMQLKALKDAMSKWDQNCQLKKPPLILQGGYKDWMLKYPMYTTQVLNFDSKNENKASLILDVSAVEYPNLDENSVEKPATLTRKENLTEPGILFKKSSVSVPVVNGFLVDAVDGRKTKSAPLVDRRSKPNVIRSLKSSGVERKIGDSNASKVPNSSKSTTPVIEDKKSPTISKSRPPSIGSVGKKNIDTNKENDALLLNSFNEEENLAKENLELTKQQLLKEEEFKSLCKQKELVSEENIRKEMQKQEAILLERLKQMEIQSLEKDKAYQKVKEENIKMRKMLEEQMDKEFKKQKEKAISEAENQRKNLQEQVEKLRELRKKKEEMLAKNKAEFPKTDGVPREAVSANSALKRTAGQNQGS</sequence>